<dbReference type="Gene3D" id="2.60.40.740">
    <property type="match status" value="1"/>
</dbReference>
<dbReference type="EMBL" id="DQ832181">
    <property type="protein sequence ID" value="ABG82025.1"/>
    <property type="molecule type" value="Genomic_DNA"/>
</dbReference>
<feature type="domain" description="DUF11" evidence="1">
    <location>
        <begin position="3"/>
        <end position="111"/>
    </location>
</feature>
<dbReference type="EMBL" id="CP017253">
    <property type="protein sequence ID" value="AOR24016.1"/>
    <property type="molecule type" value="Genomic_DNA"/>
</dbReference>
<dbReference type="PANTHER" id="PTHR34819:SF3">
    <property type="entry name" value="CELL SURFACE PROTEIN"/>
    <property type="match status" value="1"/>
</dbReference>
<reference evidence="3" key="3">
    <citation type="journal article" date="2018" name="PLoS ONE">
        <title>Genomics of Clostridium taeniosporum, an organism which forms endospores with ribbon-like appendages.</title>
        <authorList>
            <person name="Cambridge J.M."/>
            <person name="Blinkova A.L."/>
            <person name="Salvador Rocha E.I."/>
            <person name="Bode Hernandez A."/>
            <person name="Moreno M."/>
            <person name="Gines-Candelaria E."/>
            <person name="Goetz B.M."/>
            <person name="Hunicke-Smith S."/>
            <person name="Satterwhite E."/>
            <person name="Tucker H.O."/>
            <person name="Walker J.R."/>
        </authorList>
    </citation>
    <scope>NUCLEOTIDE SEQUENCE</scope>
    <source>
        <strain evidence="3">1/k</strain>
    </source>
</reference>
<dbReference type="Proteomes" id="UP000094652">
    <property type="component" value="Chromosome"/>
</dbReference>
<accession>Q0PI09</accession>
<feature type="domain" description="DUF11" evidence="1">
    <location>
        <begin position="134"/>
        <end position="219"/>
    </location>
</feature>
<dbReference type="InterPro" id="IPR047589">
    <property type="entry name" value="DUF11_rpt"/>
</dbReference>
<evidence type="ECO:0000259" key="1">
    <source>
        <dbReference type="Pfam" id="PF01345"/>
    </source>
</evidence>
<protein>
    <submittedName>
        <fullName evidence="2">p29b</fullName>
    </submittedName>
</protein>
<dbReference type="OrthoDB" id="1904464at2"/>
<dbReference type="RefSeq" id="WP_069680155.1">
    <property type="nucleotide sequence ID" value="NZ_CP017253.2"/>
</dbReference>
<dbReference type="Pfam" id="PF01345">
    <property type="entry name" value="DUF11"/>
    <property type="match status" value="2"/>
</dbReference>
<evidence type="ECO:0000313" key="2">
    <source>
        <dbReference type="EMBL" id="ABG82025.1"/>
    </source>
</evidence>
<dbReference type="InterPro" id="IPR051172">
    <property type="entry name" value="Chlamydia_OmcB"/>
</dbReference>
<organism evidence="2">
    <name type="scientific">Clostridium taeniosporum</name>
    <dbReference type="NCBI Taxonomy" id="394958"/>
    <lineage>
        <taxon>Bacteria</taxon>
        <taxon>Bacillati</taxon>
        <taxon>Bacillota</taxon>
        <taxon>Clostridia</taxon>
        <taxon>Eubacteriales</taxon>
        <taxon>Clostridiaceae</taxon>
        <taxon>Clostridium</taxon>
    </lineage>
</organism>
<dbReference type="AlphaFoldDB" id="Q0PI09"/>
<reference evidence="2" key="1">
    <citation type="journal article" date="2007" name="Mol. Microbiol.">
        <title>Clostridium taeniosporum spore ribbon-like appendage structure, composition and genes.</title>
        <authorList>
            <person name="Walker J.R."/>
            <person name="Gnanam A.J."/>
            <person name="Blinkova A.L."/>
            <person name="Hermandson M.J."/>
            <person name="Karymov M.A."/>
            <person name="Lyubchenko Y.L."/>
            <person name="Graves P.R."/>
            <person name="Haystead T.A."/>
            <person name="Linse K.D."/>
        </authorList>
    </citation>
    <scope>NUCLEOTIDE SEQUENCE</scope>
    <source>
        <strain evidence="2">I/K</strain>
    </source>
</reference>
<dbReference type="PANTHER" id="PTHR34819">
    <property type="entry name" value="LARGE CYSTEINE-RICH PERIPLASMIC PROTEIN OMCB"/>
    <property type="match status" value="1"/>
</dbReference>
<reference evidence="4" key="2">
    <citation type="submission" date="2016-09" db="EMBL/GenBank/DDBJ databases">
        <title>Genomics of Clostridium taeniosporum, an organism which forms endospores with ribbon-like appendages.</title>
        <authorList>
            <person name="Walker J.R."/>
        </authorList>
    </citation>
    <scope>NUCLEOTIDE SEQUENCE [LARGE SCALE GENOMIC DNA]</scope>
    <source>
        <strain evidence="4">1/k</strain>
    </source>
</reference>
<gene>
    <name evidence="2" type="primary">p29b</name>
    <name evidence="3" type="ORF">BGI42_09865</name>
</gene>
<dbReference type="KEGG" id="ctae:BGI42_09865"/>
<dbReference type="NCBIfam" id="TIGR01451">
    <property type="entry name" value="B_ant_repeat"/>
    <property type="match status" value="2"/>
</dbReference>
<name>Q0PI09_9CLOT</name>
<keyword evidence="4" id="KW-1185">Reference proteome</keyword>
<proteinExistence type="predicted"/>
<evidence type="ECO:0000313" key="3">
    <source>
        <dbReference type="EMBL" id="AOR24016.1"/>
    </source>
</evidence>
<sequence length="269" mass="29395">MVDLKVVKSADKSYIFFGISNRVKYSIVITNVGDTKANCVKIRDIMSKGAYFIPGTFTINGCCTDINEINSNINIGSIKPGSNIIVTFDVEVVKYNPPSQIEDQAIVTYCDENTNILTAYSQVLTIPVIRINVGMKKTVDKCTAKVGEIVSYSVLITNNSNIKIDDVVFYDSLPEEVQLLPASVLINLEPQYNENFDGGIPLGTLNAYSSIMISFQVVIVSLPNSKLLKNSSTIEFSYTILDNGIPVTSLGEACSCEVITKVLDSILQC</sequence>
<evidence type="ECO:0000313" key="4">
    <source>
        <dbReference type="Proteomes" id="UP000094652"/>
    </source>
</evidence>
<dbReference type="InterPro" id="IPR001434">
    <property type="entry name" value="OmcB-like_DUF11"/>
</dbReference>
<dbReference type="STRING" id="394958.BGI42_09865"/>